<reference evidence="1" key="1">
    <citation type="journal article" date="2022" name="bioRxiv">
        <title>Sequencing and chromosome-scale assembly of the giantPleurodeles waltlgenome.</title>
        <authorList>
            <person name="Brown T."/>
            <person name="Elewa A."/>
            <person name="Iarovenko S."/>
            <person name="Subramanian E."/>
            <person name="Araus A.J."/>
            <person name="Petzold A."/>
            <person name="Susuki M."/>
            <person name="Suzuki K.-i.T."/>
            <person name="Hayashi T."/>
            <person name="Toyoda A."/>
            <person name="Oliveira C."/>
            <person name="Osipova E."/>
            <person name="Leigh N.D."/>
            <person name="Simon A."/>
            <person name="Yun M.H."/>
        </authorList>
    </citation>
    <scope>NUCLEOTIDE SEQUENCE</scope>
    <source>
        <strain evidence="1">20211129_DDA</strain>
        <tissue evidence="1">Liver</tissue>
    </source>
</reference>
<dbReference type="EMBL" id="JANPWB010000009">
    <property type="protein sequence ID" value="KAJ1155515.1"/>
    <property type="molecule type" value="Genomic_DNA"/>
</dbReference>
<comment type="caution">
    <text evidence="1">The sequence shown here is derived from an EMBL/GenBank/DDBJ whole genome shotgun (WGS) entry which is preliminary data.</text>
</comment>
<protein>
    <submittedName>
        <fullName evidence="1">Uncharacterized protein</fullName>
    </submittedName>
</protein>
<keyword evidence="2" id="KW-1185">Reference proteome</keyword>
<evidence type="ECO:0000313" key="2">
    <source>
        <dbReference type="Proteomes" id="UP001066276"/>
    </source>
</evidence>
<dbReference type="AlphaFoldDB" id="A0AAV7RVI5"/>
<accession>A0AAV7RVI5</accession>
<proteinExistence type="predicted"/>
<evidence type="ECO:0000313" key="1">
    <source>
        <dbReference type="EMBL" id="KAJ1155515.1"/>
    </source>
</evidence>
<organism evidence="1 2">
    <name type="scientific">Pleurodeles waltl</name>
    <name type="common">Iberian ribbed newt</name>
    <dbReference type="NCBI Taxonomy" id="8319"/>
    <lineage>
        <taxon>Eukaryota</taxon>
        <taxon>Metazoa</taxon>
        <taxon>Chordata</taxon>
        <taxon>Craniata</taxon>
        <taxon>Vertebrata</taxon>
        <taxon>Euteleostomi</taxon>
        <taxon>Amphibia</taxon>
        <taxon>Batrachia</taxon>
        <taxon>Caudata</taxon>
        <taxon>Salamandroidea</taxon>
        <taxon>Salamandridae</taxon>
        <taxon>Pleurodelinae</taxon>
        <taxon>Pleurodeles</taxon>
    </lineage>
</organism>
<gene>
    <name evidence="1" type="ORF">NDU88_008245</name>
</gene>
<name>A0AAV7RVI5_PLEWA</name>
<sequence length="68" mass="8122">MWRLYTVKYVQASWFIQESVLRLYPKGQIRSAWEQEGQLRQVERQRIMFQGGKTQTSALPSREERGFG</sequence>
<dbReference type="Proteomes" id="UP001066276">
    <property type="component" value="Chromosome 5"/>
</dbReference>